<reference evidence="2" key="1">
    <citation type="journal article" date="2020" name="Stud. Mycol.">
        <title>101 Dothideomycetes genomes: a test case for predicting lifestyles and emergence of pathogens.</title>
        <authorList>
            <person name="Haridas S."/>
            <person name="Albert R."/>
            <person name="Binder M."/>
            <person name="Bloem J."/>
            <person name="Labutti K."/>
            <person name="Salamov A."/>
            <person name="Andreopoulos B."/>
            <person name="Baker S."/>
            <person name="Barry K."/>
            <person name="Bills G."/>
            <person name="Bluhm B."/>
            <person name="Cannon C."/>
            <person name="Castanera R."/>
            <person name="Culley D."/>
            <person name="Daum C."/>
            <person name="Ezra D."/>
            <person name="Gonzalez J."/>
            <person name="Henrissat B."/>
            <person name="Kuo A."/>
            <person name="Liang C."/>
            <person name="Lipzen A."/>
            <person name="Lutzoni F."/>
            <person name="Magnuson J."/>
            <person name="Mondo S."/>
            <person name="Nolan M."/>
            <person name="Ohm R."/>
            <person name="Pangilinan J."/>
            <person name="Park H.-J."/>
            <person name="Ramirez L."/>
            <person name="Alfaro M."/>
            <person name="Sun H."/>
            <person name="Tritt A."/>
            <person name="Yoshinaga Y."/>
            <person name="Zwiers L.-H."/>
            <person name="Turgeon B."/>
            <person name="Goodwin S."/>
            <person name="Spatafora J."/>
            <person name="Crous P."/>
            <person name="Grigoriev I."/>
        </authorList>
    </citation>
    <scope>NUCLEOTIDE SEQUENCE</scope>
    <source>
        <strain evidence="2">CBS 113979</strain>
    </source>
</reference>
<evidence type="ECO:0000313" key="3">
    <source>
        <dbReference type="Proteomes" id="UP000800041"/>
    </source>
</evidence>
<protein>
    <submittedName>
        <fullName evidence="2">Uncharacterized protein</fullName>
    </submittedName>
</protein>
<accession>A0A6G1GXN7</accession>
<evidence type="ECO:0000256" key="1">
    <source>
        <dbReference type="SAM" id="MobiDB-lite"/>
    </source>
</evidence>
<keyword evidence="3" id="KW-1185">Reference proteome</keyword>
<dbReference type="Proteomes" id="UP000800041">
    <property type="component" value="Unassembled WGS sequence"/>
</dbReference>
<dbReference type="AlphaFoldDB" id="A0A6G1GXN7"/>
<name>A0A6G1GXN7_9PEZI</name>
<evidence type="ECO:0000313" key="2">
    <source>
        <dbReference type="EMBL" id="KAF1985723.1"/>
    </source>
</evidence>
<feature type="compositionally biased region" description="Basic and acidic residues" evidence="1">
    <location>
        <begin position="108"/>
        <end position="123"/>
    </location>
</feature>
<proteinExistence type="predicted"/>
<dbReference type="EMBL" id="ML977160">
    <property type="protein sequence ID" value="KAF1985723.1"/>
    <property type="molecule type" value="Genomic_DNA"/>
</dbReference>
<sequence length="209" mass="24239">MLSQAFKASFVSLSSSSSSASAPKASKLRTAIYNKLDSLSRPRRMLMTHAQIAAEEMRAEAARHGYHGKKWRAPSPFPRRWRLSDEETDEMARLEHPGRRWRAFSPYPRDRPAADEKKGEPKAPKKNRNQGWPSWEEMKKDFGYDSDEEYEVDEEEEAEAYRVLAKEVHNGKFLSLVLRGFTMKQLMQVDAGLKLQKILIDQYGYPQWD</sequence>
<gene>
    <name evidence="2" type="ORF">K402DRAFT_404860</name>
</gene>
<feature type="region of interest" description="Disordered" evidence="1">
    <location>
        <begin position="101"/>
        <end position="138"/>
    </location>
</feature>
<organism evidence="2 3">
    <name type="scientific">Aulographum hederae CBS 113979</name>
    <dbReference type="NCBI Taxonomy" id="1176131"/>
    <lineage>
        <taxon>Eukaryota</taxon>
        <taxon>Fungi</taxon>
        <taxon>Dikarya</taxon>
        <taxon>Ascomycota</taxon>
        <taxon>Pezizomycotina</taxon>
        <taxon>Dothideomycetes</taxon>
        <taxon>Pleosporomycetidae</taxon>
        <taxon>Aulographales</taxon>
        <taxon>Aulographaceae</taxon>
    </lineage>
</organism>